<organism evidence="4 5">
    <name type="scientific">Commensalibacter nepenthis</name>
    <dbReference type="NCBI Taxonomy" id="3043872"/>
    <lineage>
        <taxon>Bacteria</taxon>
        <taxon>Pseudomonadati</taxon>
        <taxon>Pseudomonadota</taxon>
        <taxon>Alphaproteobacteria</taxon>
        <taxon>Acetobacterales</taxon>
        <taxon>Acetobacteraceae</taxon>
    </lineage>
</organism>
<reference evidence="4" key="1">
    <citation type="submission" date="2023-05" db="EMBL/GenBank/DDBJ databases">
        <title>Whole genome sequence of Commensalibacter sp.</title>
        <authorList>
            <person name="Charoenyingcharoen P."/>
            <person name="Yukphan P."/>
        </authorList>
    </citation>
    <scope>NUCLEOTIDE SEQUENCE</scope>
    <source>
        <strain evidence="4">TBRC 10068</strain>
    </source>
</reference>
<evidence type="ECO:0000256" key="2">
    <source>
        <dbReference type="SAM" id="MobiDB-lite"/>
    </source>
</evidence>
<evidence type="ECO:0000256" key="1">
    <source>
        <dbReference type="SAM" id="Coils"/>
    </source>
</evidence>
<evidence type="ECO:0000259" key="3">
    <source>
        <dbReference type="Pfam" id="PF03551"/>
    </source>
</evidence>
<feature type="domain" description="Transcription regulator PadR N-terminal" evidence="3">
    <location>
        <begin position="61"/>
        <end position="130"/>
    </location>
</feature>
<protein>
    <submittedName>
        <fullName evidence="4">PadR family transcriptional regulator</fullName>
    </submittedName>
</protein>
<dbReference type="Pfam" id="PF03551">
    <property type="entry name" value="PadR"/>
    <property type="match status" value="1"/>
</dbReference>
<dbReference type="PANTHER" id="PTHR43252:SF7">
    <property type="entry name" value="TRANSCRIPTIONAL REGULATOR YQJI"/>
    <property type="match status" value="1"/>
</dbReference>
<dbReference type="InterPro" id="IPR005149">
    <property type="entry name" value="Tscrpt_reg_PadR_N"/>
</dbReference>
<dbReference type="Gene3D" id="1.10.10.10">
    <property type="entry name" value="Winged helix-like DNA-binding domain superfamily/Winged helix DNA-binding domain"/>
    <property type="match status" value="1"/>
</dbReference>
<accession>A0ABT6Q919</accession>
<dbReference type="PANTHER" id="PTHR43252">
    <property type="entry name" value="TRANSCRIPTIONAL REGULATOR YQJI"/>
    <property type="match status" value="1"/>
</dbReference>
<feature type="region of interest" description="Disordered" evidence="2">
    <location>
        <begin position="1"/>
        <end position="27"/>
    </location>
</feature>
<dbReference type="InterPro" id="IPR036390">
    <property type="entry name" value="WH_DNA-bd_sf"/>
</dbReference>
<comment type="caution">
    <text evidence="4">The sequence shown here is derived from an EMBL/GenBank/DDBJ whole genome shotgun (WGS) entry which is preliminary data.</text>
</comment>
<name>A0ABT6Q919_9PROT</name>
<keyword evidence="5" id="KW-1185">Reference proteome</keyword>
<feature type="coiled-coil region" evidence="1">
    <location>
        <begin position="184"/>
        <end position="211"/>
    </location>
</feature>
<gene>
    <name evidence="4" type="ORF">QJV33_08915</name>
</gene>
<dbReference type="Proteomes" id="UP001431775">
    <property type="component" value="Unassembled WGS sequence"/>
</dbReference>
<keyword evidence="1" id="KW-0175">Coiled coil</keyword>
<evidence type="ECO:0000313" key="5">
    <source>
        <dbReference type="Proteomes" id="UP001431775"/>
    </source>
</evidence>
<proteinExistence type="predicted"/>
<evidence type="ECO:0000313" key="4">
    <source>
        <dbReference type="EMBL" id="MDI2113391.1"/>
    </source>
</evidence>
<dbReference type="InterPro" id="IPR036388">
    <property type="entry name" value="WH-like_DNA-bd_sf"/>
</dbReference>
<dbReference type="EMBL" id="JASBAN010000001">
    <property type="protein sequence ID" value="MDI2113391.1"/>
    <property type="molecule type" value="Genomic_DNA"/>
</dbReference>
<sequence length="214" mass="25301">MKYHSRHHNLHHHNQHRFHHDDMNERHHHHYRKKHAFLSGGDHHLLTRGRKLTSEELQLLILKQLNTQPAHGYELIKFFEEHSNGMYTPSPGIIYPALTFLHETDKVSVEKQGNRKQYHITQEGKDSLEESKAQATLLWDKLASIGQHMNEVRDIFSDNPKKTKQSYQLYEARHALKIALRGKQNASEEELERIENILKKATEEILQNINEEHK</sequence>
<dbReference type="RefSeq" id="WP_281462997.1">
    <property type="nucleotide sequence ID" value="NZ_JASBAN010000001.1"/>
</dbReference>
<dbReference type="SUPFAM" id="SSF46785">
    <property type="entry name" value="Winged helix' DNA-binding domain"/>
    <property type="match status" value="1"/>
</dbReference>
<feature type="compositionally biased region" description="Basic residues" evidence="2">
    <location>
        <begin position="1"/>
        <end position="18"/>
    </location>
</feature>